<keyword evidence="2" id="KW-1003">Cell membrane</keyword>
<dbReference type="RefSeq" id="WP_306978844.1">
    <property type="nucleotide sequence ID" value="NZ_JAUSZV010000005.1"/>
</dbReference>
<comment type="subcellular location">
    <subcellularLocation>
        <location evidence="1">Cell membrane</location>
        <topology evidence="1">Multi-pass membrane protein</topology>
    </subcellularLocation>
</comment>
<evidence type="ECO:0000256" key="2">
    <source>
        <dbReference type="ARBA" id="ARBA00022475"/>
    </source>
</evidence>
<evidence type="ECO:0000256" key="5">
    <source>
        <dbReference type="ARBA" id="ARBA00023136"/>
    </source>
</evidence>
<dbReference type="PANTHER" id="PTHR30572:SF4">
    <property type="entry name" value="ABC TRANSPORTER PERMEASE YTRF"/>
    <property type="match status" value="1"/>
</dbReference>
<dbReference type="InterPro" id="IPR050250">
    <property type="entry name" value="Macrolide_Exporter_MacB"/>
</dbReference>
<feature type="compositionally biased region" description="Polar residues" evidence="7">
    <location>
        <begin position="517"/>
        <end position="531"/>
    </location>
</feature>
<feature type="transmembrane region" description="Helical" evidence="8">
    <location>
        <begin position="294"/>
        <end position="317"/>
    </location>
</feature>
<dbReference type="Pfam" id="PF02687">
    <property type="entry name" value="FtsX"/>
    <property type="match status" value="2"/>
</dbReference>
<dbReference type="GO" id="GO:0005886">
    <property type="term" value="C:plasma membrane"/>
    <property type="evidence" value="ECO:0007669"/>
    <property type="project" value="UniProtKB-SubCell"/>
</dbReference>
<feature type="region of interest" description="Disordered" evidence="7">
    <location>
        <begin position="517"/>
        <end position="563"/>
    </location>
</feature>
<feature type="transmembrane region" description="Helical" evidence="8">
    <location>
        <begin position="383"/>
        <end position="404"/>
    </location>
</feature>
<evidence type="ECO:0000256" key="3">
    <source>
        <dbReference type="ARBA" id="ARBA00022692"/>
    </source>
</evidence>
<keyword evidence="5 8" id="KW-0472">Membrane</keyword>
<sequence length="864" mass="89706">MLTIALHTLRTRWSTFLGTFVALSLGVALLAVMGLTLASSLDAPDRRPERFATAPVVVRGQDTLSVPTSVGAHVSRETRKLAHPRAVPEATVAKLMKLGTVIADRSFPVHTEGVPRGLIGHPWSTAAFAPYEITAGRAPRTPGEVVTADWARPGQQLHTRHGTVTVVGTVSSLGFENPVFYTDARAAELSPESTQLVVEADATDVRQAAEGESVHVLTGNDRHLADPDPDRDREALTAMNALFGTAGGVTAFVSVFVVASTFAFAVAQRRREFGLLRTAGATPGQIRRTVCAEALLVGVLASATGCVVGAYGAPHVAEWAVDVGLAPGWFTIGDSKWPYHMAFWTGLLVALLGVIAASWRAGRVGPTQALREASVDAKAMTRGRLLCGAGLLLAAVVTLVLSLVTDPGELLHRKTYVSRPMLLITAVALLAPALVRPLTRLVAWLPAQLPGADGMLVRENAAAGVRRTAAVAAPVLVTVALTGSLLGATATLNDAKATETRERTTADFVVVPAGNTGLTASNGATGNTGPTGSKDPAEDPGADGDSGPAENTGTEGDSGAAENTGFDAQTLQQLRTIPGITASATSSSAVYVLEDGVALIRSEARAAEPAPLAVTADLPLAAGKVSDLDDGSIIVNEEWERHTVGQTVDVWLGDGTRKSLRIAAVMTTGTGDNGVYVTPANAPGAHVDRVDVTLIAGADPAVVADELRKAGGHVLTRDQWVRASHPGTDRNTRYGFLLVLGIALLYTGISLANTMVMAASDRVRDLAVLRLAGATHRQVLRVVGAEALTVVAVGGVLGLLVTTINLAGMRGALGLLSVHGPMRIPWPELASVTGACAVLAVVFSVAPAAWAMRRRTVELAGTRE</sequence>
<evidence type="ECO:0000256" key="6">
    <source>
        <dbReference type="ARBA" id="ARBA00038076"/>
    </source>
</evidence>
<dbReference type="InterPro" id="IPR003838">
    <property type="entry name" value="ABC3_permease_C"/>
</dbReference>
<feature type="transmembrane region" description="Helical" evidence="8">
    <location>
        <begin position="779"/>
        <end position="809"/>
    </location>
</feature>
<dbReference type="EMBL" id="JAUSZV010000005">
    <property type="protein sequence ID" value="MDQ0909217.1"/>
    <property type="molecule type" value="Genomic_DNA"/>
</dbReference>
<gene>
    <name evidence="10" type="ORF">QFZ22_005202</name>
</gene>
<dbReference type="Proteomes" id="UP001234216">
    <property type="component" value="Unassembled WGS sequence"/>
</dbReference>
<organism evidence="10 11">
    <name type="scientific">Streptomyces canus</name>
    <dbReference type="NCBI Taxonomy" id="58343"/>
    <lineage>
        <taxon>Bacteria</taxon>
        <taxon>Bacillati</taxon>
        <taxon>Actinomycetota</taxon>
        <taxon>Actinomycetes</taxon>
        <taxon>Kitasatosporales</taxon>
        <taxon>Streptomycetaceae</taxon>
        <taxon>Streptomyces</taxon>
        <taxon>Streptomyces aurantiacus group</taxon>
    </lineage>
</organism>
<evidence type="ECO:0000256" key="8">
    <source>
        <dbReference type="SAM" id="Phobius"/>
    </source>
</evidence>
<dbReference type="GO" id="GO:0022857">
    <property type="term" value="F:transmembrane transporter activity"/>
    <property type="evidence" value="ECO:0007669"/>
    <property type="project" value="TreeGrafter"/>
</dbReference>
<evidence type="ECO:0000313" key="10">
    <source>
        <dbReference type="EMBL" id="MDQ0909217.1"/>
    </source>
</evidence>
<feature type="transmembrane region" description="Helical" evidence="8">
    <location>
        <begin position="734"/>
        <end position="758"/>
    </location>
</feature>
<comment type="caution">
    <text evidence="10">The sequence shown here is derived from an EMBL/GenBank/DDBJ whole genome shotgun (WGS) entry which is preliminary data.</text>
</comment>
<comment type="similarity">
    <text evidence="6">Belongs to the ABC-4 integral membrane protein family.</text>
</comment>
<feature type="transmembrane region" description="Helical" evidence="8">
    <location>
        <begin position="416"/>
        <end position="435"/>
    </location>
</feature>
<dbReference type="PANTHER" id="PTHR30572">
    <property type="entry name" value="MEMBRANE COMPONENT OF TRANSPORTER-RELATED"/>
    <property type="match status" value="1"/>
</dbReference>
<feature type="transmembrane region" description="Helical" evidence="8">
    <location>
        <begin position="337"/>
        <end position="362"/>
    </location>
</feature>
<proteinExistence type="inferred from homology"/>
<evidence type="ECO:0000256" key="7">
    <source>
        <dbReference type="SAM" id="MobiDB-lite"/>
    </source>
</evidence>
<feature type="transmembrane region" description="Helical" evidence="8">
    <location>
        <begin position="829"/>
        <end position="850"/>
    </location>
</feature>
<dbReference type="AlphaFoldDB" id="A0AAW8FJH8"/>
<keyword evidence="4 8" id="KW-1133">Transmembrane helix</keyword>
<evidence type="ECO:0000256" key="4">
    <source>
        <dbReference type="ARBA" id="ARBA00022989"/>
    </source>
</evidence>
<evidence type="ECO:0000313" key="11">
    <source>
        <dbReference type="Proteomes" id="UP001234216"/>
    </source>
</evidence>
<protein>
    <submittedName>
        <fullName evidence="10">ABC transport system permease protein</fullName>
    </submittedName>
</protein>
<accession>A0AAW8FJH8</accession>
<reference evidence="10" key="1">
    <citation type="submission" date="2023-07" db="EMBL/GenBank/DDBJ databases">
        <title>Comparative genomics of wheat-associated soil bacteria to identify genetic determinants of phenazine resistance.</title>
        <authorList>
            <person name="Mouncey N."/>
        </authorList>
    </citation>
    <scope>NUCLEOTIDE SEQUENCE</scope>
    <source>
        <strain evidence="10">V4I22</strain>
    </source>
</reference>
<feature type="transmembrane region" description="Helical" evidence="8">
    <location>
        <begin position="241"/>
        <end position="267"/>
    </location>
</feature>
<evidence type="ECO:0000259" key="9">
    <source>
        <dbReference type="Pfam" id="PF02687"/>
    </source>
</evidence>
<feature type="domain" description="ABC3 transporter permease C-terminal" evidence="9">
    <location>
        <begin position="246"/>
        <end position="364"/>
    </location>
</feature>
<name>A0AAW8FJH8_9ACTN</name>
<evidence type="ECO:0000256" key="1">
    <source>
        <dbReference type="ARBA" id="ARBA00004651"/>
    </source>
</evidence>
<feature type="domain" description="ABC3 transporter permease C-terminal" evidence="9">
    <location>
        <begin position="738"/>
        <end position="851"/>
    </location>
</feature>
<keyword evidence="3 8" id="KW-0812">Transmembrane</keyword>
<feature type="transmembrane region" description="Helical" evidence="8">
    <location>
        <begin position="468"/>
        <end position="488"/>
    </location>
</feature>